<evidence type="ECO:0000313" key="2">
    <source>
        <dbReference type="EMBL" id="ACV12054.1"/>
    </source>
</evidence>
<accession>C7NSG7</accession>
<reference evidence="2 3" key="1">
    <citation type="journal article" date="2009" name="Stand. Genomic Sci.">
        <title>Complete genome sequence of Halorhabdus utahensis type strain (AX-2).</title>
        <authorList>
            <person name="Anderson I."/>
            <person name="Tindall B.J."/>
            <person name="Pomrenke H."/>
            <person name="Goker M."/>
            <person name="Lapidus A."/>
            <person name="Nolan M."/>
            <person name="Copeland A."/>
            <person name="Glavina Del Rio T."/>
            <person name="Chen F."/>
            <person name="Tice H."/>
            <person name="Cheng J.F."/>
            <person name="Lucas S."/>
            <person name="Chertkov O."/>
            <person name="Bruce D."/>
            <person name="Brettin T."/>
            <person name="Detter J.C."/>
            <person name="Han C."/>
            <person name="Goodwin L."/>
            <person name="Land M."/>
            <person name="Hauser L."/>
            <person name="Chang Y.J."/>
            <person name="Jeffries C.D."/>
            <person name="Pitluck S."/>
            <person name="Pati A."/>
            <person name="Mavromatis K."/>
            <person name="Ivanova N."/>
            <person name="Ovchinnikova G."/>
            <person name="Chen A."/>
            <person name="Palaniappan K."/>
            <person name="Chain P."/>
            <person name="Rohde M."/>
            <person name="Bristow J."/>
            <person name="Eisen J.A."/>
            <person name="Markowitz V."/>
            <person name="Hugenholtz P."/>
            <person name="Kyrpides N.C."/>
            <person name="Klenk H.P."/>
        </authorList>
    </citation>
    <scope>NUCLEOTIDE SEQUENCE [LARGE SCALE GENOMIC DNA]</scope>
    <source>
        <strain evidence="3">DSM 12940 / JCM 11049 / AX-2</strain>
    </source>
</reference>
<dbReference type="EMBL" id="CP001687">
    <property type="protein sequence ID" value="ACV12054.1"/>
    <property type="molecule type" value="Genomic_DNA"/>
</dbReference>
<gene>
    <name evidence="2" type="ordered locus">Huta_1885</name>
</gene>
<protein>
    <submittedName>
        <fullName evidence="2">Uncharacterized protein</fullName>
    </submittedName>
</protein>
<evidence type="ECO:0000256" key="1">
    <source>
        <dbReference type="SAM" id="MobiDB-lite"/>
    </source>
</evidence>
<proteinExistence type="predicted"/>
<dbReference type="AlphaFoldDB" id="C7NSG7"/>
<dbReference type="HOGENOM" id="CLU_417182_0_0_2"/>
<feature type="region of interest" description="Disordered" evidence="1">
    <location>
        <begin position="131"/>
        <end position="154"/>
    </location>
</feature>
<evidence type="ECO:0000313" key="3">
    <source>
        <dbReference type="Proteomes" id="UP000002071"/>
    </source>
</evidence>
<dbReference type="KEGG" id="hut:Huta_1885"/>
<dbReference type="RefSeq" id="WP_015789626.1">
    <property type="nucleotide sequence ID" value="NC_013158.1"/>
</dbReference>
<organism evidence="2 3">
    <name type="scientific">Halorhabdus utahensis (strain DSM 12940 / JCM 11049 / AX-2)</name>
    <dbReference type="NCBI Taxonomy" id="519442"/>
    <lineage>
        <taxon>Archaea</taxon>
        <taxon>Methanobacteriati</taxon>
        <taxon>Methanobacteriota</taxon>
        <taxon>Stenosarchaea group</taxon>
        <taxon>Halobacteria</taxon>
        <taxon>Halobacteriales</taxon>
        <taxon>Haloarculaceae</taxon>
        <taxon>Halorhabdus</taxon>
    </lineage>
</organism>
<dbReference type="OrthoDB" id="385802at2157"/>
<sequence>MNELDYHLEYSVEGHDGDNVTTTGSVRYEEKKYAADSSFFTWQSGSWVNTGGTSRKKPIYTGQVFAPGTKNSKLEIGKDETSTDLIFDNLYAYIDDEDDDKEIPNRAYQEYVFDWVWYLVDQAIPYDMPPRPPVVSENSNKTETDPGPNGASITYFDPTPSITEESYSVTHSADWKWETSTTLDPGWNFTYANRETDVGEYMWSQEGGWMFTKESLHQMSLGTGFCIYREDDDVCDTPDCPDCPPYVPSNAMDSSMSAMSATEEVTKSDSGSCCTLESVSRPISVSSDHLESAKKKAREYAKPVRDNPRKKFEAEAVRGFEQAPKMDTDFRSLVAYRSASAHGRGVGVRQNSFNGKINANNATNRANQMENKANATANKVRYTGDTLDSVIGEVGQIEKSIQSAISWADSATSAFNVDWFSDDEKLKYAVSGLEFAAGNLDDAEHYIKNRNASRSRRADHSSALQSLYDSLHSQIVNELSGVGDALSEHVKYARKNAVAYQERAEDRKSDEYLAAAVIDLFYAYAYVSAIPALRSADFDDVDKEKLEVEQELTADHYNRRATQDLKSAERLLMRMASLEYNTGIESFGLFQEADDQAEAEQAYRRAIITEEFLSATDTLYEEFDLRGRSKRSH</sequence>
<keyword evidence="3" id="KW-1185">Reference proteome</keyword>
<dbReference type="Proteomes" id="UP000002071">
    <property type="component" value="Chromosome"/>
</dbReference>
<dbReference type="GeneID" id="8384176"/>
<dbReference type="eggNOG" id="arCOG06949">
    <property type="taxonomic scope" value="Archaea"/>
</dbReference>
<name>C7NSG7_HALUD</name>